<keyword evidence="1" id="KW-1133">Transmembrane helix</keyword>
<evidence type="ECO:0000256" key="1">
    <source>
        <dbReference type="SAM" id="Phobius"/>
    </source>
</evidence>
<gene>
    <name evidence="2" type="ORF">RM445_30600</name>
</gene>
<sequence>MPLATAVLGFFSWWLLPDIERDPRAGQASSFVGSFSSNDVPPWLAIALLTALLILAGLLYRIPVPTTAAMLLIAVTSISMGLYGATKLSVTSKAFPIDPSVTASVELINGIQVIKAGTVAARRDGKPLHVSVIGMTGTTTGASATESSIGEAETSPDVAGDVNATTVFPINTARWRTIEVRICDGENQCAKGAKSIMLSGDLPQTFPRVSGYAKPADGGAGAEVSISVDALPQDSRIRATVYRKRESGRAVVASALLVGDSKGNVIWSAPIIRVPVGGSLSLAYSVCAVESELHCESETEIASYTR</sequence>
<dbReference type="EMBL" id="JAVREJ010000048">
    <property type="protein sequence ID" value="MDT0353844.1"/>
    <property type="molecule type" value="Genomic_DNA"/>
</dbReference>
<keyword evidence="3" id="KW-1185">Reference proteome</keyword>
<comment type="caution">
    <text evidence="2">The sequence shown here is derived from an EMBL/GenBank/DDBJ whole genome shotgun (WGS) entry which is preliminary data.</text>
</comment>
<feature type="transmembrane region" description="Helical" evidence="1">
    <location>
        <begin position="67"/>
        <end position="85"/>
    </location>
</feature>
<accession>A0ABU2NMH7</accession>
<organism evidence="2 3">
    <name type="scientific">Pseudonocardia charpentierae</name>
    <dbReference type="NCBI Taxonomy" id="3075545"/>
    <lineage>
        <taxon>Bacteria</taxon>
        <taxon>Bacillati</taxon>
        <taxon>Actinomycetota</taxon>
        <taxon>Actinomycetes</taxon>
        <taxon>Pseudonocardiales</taxon>
        <taxon>Pseudonocardiaceae</taxon>
        <taxon>Pseudonocardia</taxon>
    </lineage>
</organism>
<keyword evidence="1" id="KW-0812">Transmembrane</keyword>
<reference evidence="3" key="1">
    <citation type="submission" date="2023-07" db="EMBL/GenBank/DDBJ databases">
        <title>30 novel species of actinomycetes from the DSMZ collection.</title>
        <authorList>
            <person name="Nouioui I."/>
        </authorList>
    </citation>
    <scope>NUCLEOTIDE SEQUENCE [LARGE SCALE GENOMIC DNA]</scope>
    <source>
        <strain evidence="3">DSM 45834</strain>
    </source>
</reference>
<keyword evidence="1" id="KW-0472">Membrane</keyword>
<evidence type="ECO:0000313" key="2">
    <source>
        <dbReference type="EMBL" id="MDT0353844.1"/>
    </source>
</evidence>
<name>A0ABU2NMH7_9PSEU</name>
<evidence type="ECO:0000313" key="3">
    <source>
        <dbReference type="Proteomes" id="UP001183202"/>
    </source>
</evidence>
<protein>
    <submittedName>
        <fullName evidence="2">Uncharacterized protein</fullName>
    </submittedName>
</protein>
<feature type="transmembrane region" description="Helical" evidence="1">
    <location>
        <begin position="40"/>
        <end position="60"/>
    </location>
</feature>
<dbReference type="Proteomes" id="UP001183202">
    <property type="component" value="Unassembled WGS sequence"/>
</dbReference>
<dbReference type="RefSeq" id="WP_311560355.1">
    <property type="nucleotide sequence ID" value="NZ_JAVREJ010000048.1"/>
</dbReference>
<proteinExistence type="predicted"/>